<proteinExistence type="inferred from homology"/>
<dbReference type="GO" id="GO:0010112">
    <property type="term" value="P:regulation of systemic acquired resistance"/>
    <property type="evidence" value="ECO:0007669"/>
    <property type="project" value="InterPro"/>
</dbReference>
<comment type="subcellular location">
    <subcellularLocation>
        <location evidence="1">Nucleus</location>
    </subcellularLocation>
</comment>
<organism evidence="5 6">
    <name type="scientific">Zostera marina</name>
    <name type="common">Eelgrass</name>
    <dbReference type="NCBI Taxonomy" id="29655"/>
    <lineage>
        <taxon>Eukaryota</taxon>
        <taxon>Viridiplantae</taxon>
        <taxon>Streptophyta</taxon>
        <taxon>Embryophyta</taxon>
        <taxon>Tracheophyta</taxon>
        <taxon>Spermatophyta</taxon>
        <taxon>Magnoliopsida</taxon>
        <taxon>Liliopsida</taxon>
        <taxon>Zosteraceae</taxon>
        <taxon>Zostera</taxon>
    </lineage>
</organism>
<dbReference type="AlphaFoldDB" id="A0A0K9P0R5"/>
<evidence type="ECO:0000256" key="3">
    <source>
        <dbReference type="ARBA" id="ARBA00023242"/>
    </source>
</evidence>
<evidence type="ECO:0000313" key="6">
    <source>
        <dbReference type="Proteomes" id="UP000036987"/>
    </source>
</evidence>
<feature type="region of interest" description="Disordered" evidence="4">
    <location>
        <begin position="1"/>
        <end position="20"/>
    </location>
</feature>
<comment type="caution">
    <text evidence="5">The sequence shown here is derived from an EMBL/GenBank/DDBJ whole genome shotgun (WGS) entry which is preliminary data.</text>
</comment>
<gene>
    <name evidence="5" type="ORF">ZOSMA_452G00090</name>
</gene>
<dbReference type="Proteomes" id="UP000036987">
    <property type="component" value="Unassembled WGS sequence"/>
</dbReference>
<keyword evidence="3" id="KW-0539">Nucleus</keyword>
<feature type="region of interest" description="Disordered" evidence="4">
    <location>
        <begin position="33"/>
        <end position="86"/>
    </location>
</feature>
<protein>
    <submittedName>
        <fullName evidence="5">Uncharacterized protein</fullName>
    </submittedName>
</protein>
<dbReference type="Pfam" id="PF15699">
    <property type="entry name" value="NPR1_interact"/>
    <property type="match status" value="1"/>
</dbReference>
<keyword evidence="6" id="KW-1185">Reference proteome</keyword>
<dbReference type="EMBL" id="LFYR01001335">
    <property type="protein sequence ID" value="KMZ62574.1"/>
    <property type="molecule type" value="Genomic_DNA"/>
</dbReference>
<dbReference type="PANTHER" id="PTHR33669">
    <property type="entry name" value="PROTEIN NEGATIVE REGULATOR OF RESISTANCE"/>
    <property type="match status" value="1"/>
</dbReference>
<feature type="compositionally biased region" description="Basic and acidic residues" evidence="4">
    <location>
        <begin position="50"/>
        <end position="74"/>
    </location>
</feature>
<comment type="similarity">
    <text evidence="2">Belongs to the NPR1-interactor family.</text>
</comment>
<evidence type="ECO:0000256" key="1">
    <source>
        <dbReference type="ARBA" id="ARBA00004123"/>
    </source>
</evidence>
<dbReference type="GO" id="GO:0005634">
    <property type="term" value="C:nucleus"/>
    <property type="evidence" value="ECO:0007669"/>
    <property type="project" value="UniProtKB-SubCell"/>
</dbReference>
<name>A0A0K9P0R5_ZOSMR</name>
<dbReference type="PANTHER" id="PTHR33669:SF14">
    <property type="entry name" value="NRR REPRESSOR HOMOLOG 3"/>
    <property type="match status" value="1"/>
</dbReference>
<sequence>MIPQDPLAASPVEKEEEEKQIEKFGELLKRIQQMRQDCRDRGSSRRRGKERNDDPSWKPKFAVEDFKISGEPERGNNGGGGGRVDIGNRLLLGVGRKRKAVEADIMRTGVAQGLQNRRKEQQVSTELNLTLEL</sequence>
<evidence type="ECO:0000313" key="5">
    <source>
        <dbReference type="EMBL" id="KMZ62574.1"/>
    </source>
</evidence>
<evidence type="ECO:0000256" key="2">
    <source>
        <dbReference type="ARBA" id="ARBA00009937"/>
    </source>
</evidence>
<dbReference type="InterPro" id="IPR031425">
    <property type="entry name" value="NPR1/NH1-interacting"/>
</dbReference>
<accession>A0A0K9P0R5</accession>
<evidence type="ECO:0000256" key="4">
    <source>
        <dbReference type="SAM" id="MobiDB-lite"/>
    </source>
</evidence>
<reference evidence="6" key="1">
    <citation type="journal article" date="2016" name="Nature">
        <title>The genome of the seagrass Zostera marina reveals angiosperm adaptation to the sea.</title>
        <authorList>
            <person name="Olsen J.L."/>
            <person name="Rouze P."/>
            <person name="Verhelst B."/>
            <person name="Lin Y.-C."/>
            <person name="Bayer T."/>
            <person name="Collen J."/>
            <person name="Dattolo E."/>
            <person name="De Paoli E."/>
            <person name="Dittami S."/>
            <person name="Maumus F."/>
            <person name="Michel G."/>
            <person name="Kersting A."/>
            <person name="Lauritano C."/>
            <person name="Lohaus R."/>
            <person name="Toepel M."/>
            <person name="Tonon T."/>
            <person name="Vanneste K."/>
            <person name="Amirebrahimi M."/>
            <person name="Brakel J."/>
            <person name="Bostroem C."/>
            <person name="Chovatia M."/>
            <person name="Grimwood J."/>
            <person name="Jenkins J.W."/>
            <person name="Jueterbock A."/>
            <person name="Mraz A."/>
            <person name="Stam W.T."/>
            <person name="Tice H."/>
            <person name="Bornberg-Bauer E."/>
            <person name="Green P.J."/>
            <person name="Pearson G.A."/>
            <person name="Procaccini G."/>
            <person name="Duarte C.M."/>
            <person name="Schmutz J."/>
            <person name="Reusch T.B.H."/>
            <person name="Van de Peer Y."/>
        </authorList>
    </citation>
    <scope>NUCLEOTIDE SEQUENCE [LARGE SCALE GENOMIC DNA]</scope>
    <source>
        <strain evidence="6">cv. Finnish</strain>
    </source>
</reference>